<dbReference type="InterPro" id="IPR008752">
    <property type="entry name" value="Peptidase_M11"/>
</dbReference>
<organism evidence="3 4">
    <name type="scientific">Prymnesium parvum</name>
    <name type="common">Toxic golden alga</name>
    <dbReference type="NCBI Taxonomy" id="97485"/>
    <lineage>
        <taxon>Eukaryota</taxon>
        <taxon>Haptista</taxon>
        <taxon>Haptophyta</taxon>
        <taxon>Prymnesiophyceae</taxon>
        <taxon>Prymnesiales</taxon>
        <taxon>Prymnesiaceae</taxon>
        <taxon>Prymnesium</taxon>
    </lineage>
</organism>
<sequence>MVGWVAAAAAAAALVLAAAAVVLLVFLLRDEYREAEPRAYSLLTLALSFDGIDASLSAAQWRELTFGAPPSLASLFANDSLGRFVWQPHSSAFLAVHLGAAPPTAKERCDAVTLLGAQAIAAALREGVDAAAFDLVELAFPPIGCVWAGFASSCVAALGAPLGSAGSCRTFLQGTPSLYTRAHEVGHALGLGHASGGGLEYGDPTSVMGNWRLYGAGAREIFGFNAAARVQLGWLPSRAVRSISGSPPTAVEHATLSLDARAAGGDGLVAVVTADCPRCEALSRRAGGVAGGTVVFSFRPQVLPRLAGEALEALEPGVTVQLIKGWRDTANRSANDERGGGAFEGSELYAVLGEGEHLQLLPGGVAAQVCGAEGGRARVALTRDGAGRVRRLCGGGGGGEGRCGCDALLARLGPHAAEFRMVHAGGGAAPPRFRQYHGVALEWREEARAWQAYGATGGEGGAVHYFSLRSSGNASEEAWRCPLDAAGWEYVQLDAPAAERVWRNASVECTAAAAEGSDAWKVAVVLAFGGFLCFVAAFHAVRLGRQHVKKLTVRELFPRLRAPRAAAPPAEGPAPAPAAAGMAGKAEAGMAGMAGIAGMAEAGEGRIRSSSGVDVSAKLARARSKGAAAECAAPRAPPADGAAAVPSWAAMAAEDTSPWGGVEVGRC</sequence>
<feature type="domain" description="Peptidase M11 gametolysin" evidence="2">
    <location>
        <begin position="139"/>
        <end position="272"/>
    </location>
</feature>
<reference evidence="3 4" key="1">
    <citation type="journal article" date="2024" name="Science">
        <title>Giant polyketide synthase enzymes in the biosynthesis of giant marine polyether toxins.</title>
        <authorList>
            <person name="Fallon T.R."/>
            <person name="Shende V.V."/>
            <person name="Wierzbicki I.H."/>
            <person name="Pendleton A.L."/>
            <person name="Watervoot N.F."/>
            <person name="Auber R.P."/>
            <person name="Gonzalez D.J."/>
            <person name="Wisecaver J.H."/>
            <person name="Moore B.S."/>
        </authorList>
    </citation>
    <scope>NUCLEOTIDE SEQUENCE [LARGE SCALE GENOMIC DNA]</scope>
    <source>
        <strain evidence="3 4">12B1</strain>
    </source>
</reference>
<keyword evidence="1" id="KW-0812">Transmembrane</keyword>
<keyword evidence="4" id="KW-1185">Reference proteome</keyword>
<protein>
    <recommendedName>
        <fullName evidence="2">Peptidase M11 gametolysin domain-containing protein</fullName>
    </recommendedName>
</protein>
<comment type="caution">
    <text evidence="3">The sequence shown here is derived from an EMBL/GenBank/DDBJ whole genome shotgun (WGS) entry which is preliminary data.</text>
</comment>
<feature type="transmembrane region" description="Helical" evidence="1">
    <location>
        <begin position="6"/>
        <end position="28"/>
    </location>
</feature>
<keyword evidence="1" id="KW-0472">Membrane</keyword>
<name>A0AB34JBX6_PRYPA</name>
<evidence type="ECO:0000256" key="1">
    <source>
        <dbReference type="SAM" id="Phobius"/>
    </source>
</evidence>
<evidence type="ECO:0000313" key="4">
    <source>
        <dbReference type="Proteomes" id="UP001515480"/>
    </source>
</evidence>
<feature type="transmembrane region" description="Helical" evidence="1">
    <location>
        <begin position="40"/>
        <end position="61"/>
    </location>
</feature>
<dbReference type="Pfam" id="PF05548">
    <property type="entry name" value="Peptidase_M11"/>
    <property type="match status" value="1"/>
</dbReference>
<dbReference type="Proteomes" id="UP001515480">
    <property type="component" value="Unassembled WGS sequence"/>
</dbReference>
<feature type="transmembrane region" description="Helical" evidence="1">
    <location>
        <begin position="519"/>
        <end position="541"/>
    </location>
</feature>
<dbReference type="EMBL" id="JBGBPQ010000010">
    <property type="protein sequence ID" value="KAL1518483.1"/>
    <property type="molecule type" value="Genomic_DNA"/>
</dbReference>
<evidence type="ECO:0000313" key="3">
    <source>
        <dbReference type="EMBL" id="KAL1518483.1"/>
    </source>
</evidence>
<keyword evidence="1" id="KW-1133">Transmembrane helix</keyword>
<accession>A0AB34JBX6</accession>
<dbReference type="SUPFAM" id="SSF55486">
    <property type="entry name" value="Metalloproteases ('zincins'), catalytic domain"/>
    <property type="match status" value="1"/>
</dbReference>
<dbReference type="AlphaFoldDB" id="A0AB34JBX6"/>
<gene>
    <name evidence="3" type="ORF">AB1Y20_002774</name>
</gene>
<proteinExistence type="predicted"/>
<evidence type="ECO:0000259" key="2">
    <source>
        <dbReference type="Pfam" id="PF05548"/>
    </source>
</evidence>